<comment type="catalytic activity">
    <reaction evidence="11">
        <text>a 5-methyl-2'-deoxycytidine in DNA + 2-oxoglutarate + O2 = a 5-hydroxymethyl-2'-deoxycytidine in DNA + succinate + CO2</text>
        <dbReference type="Rhea" id="RHEA:52636"/>
        <dbReference type="Rhea" id="RHEA-COMP:11370"/>
        <dbReference type="Rhea" id="RHEA-COMP:13315"/>
        <dbReference type="ChEBI" id="CHEBI:15379"/>
        <dbReference type="ChEBI" id="CHEBI:16526"/>
        <dbReference type="ChEBI" id="CHEBI:16810"/>
        <dbReference type="ChEBI" id="CHEBI:30031"/>
        <dbReference type="ChEBI" id="CHEBI:85454"/>
        <dbReference type="ChEBI" id="CHEBI:136731"/>
        <dbReference type="EC" id="1.14.11.80"/>
    </reaction>
</comment>
<feature type="compositionally biased region" description="Low complexity" evidence="12">
    <location>
        <begin position="613"/>
        <end position="629"/>
    </location>
</feature>
<evidence type="ECO:0000256" key="6">
    <source>
        <dbReference type="ARBA" id="ARBA00022964"/>
    </source>
</evidence>
<comment type="similarity">
    <text evidence="2 11">Belongs to the TET family.</text>
</comment>
<proteinExistence type="inferred from homology"/>
<dbReference type="EMBL" id="AHAT01001858">
    <property type="status" value="NOT_ANNOTATED_CDS"/>
    <property type="molecule type" value="Genomic_DNA"/>
</dbReference>
<reference evidence="14" key="2">
    <citation type="submission" date="2025-08" db="UniProtKB">
        <authorList>
            <consortium name="Ensembl"/>
        </authorList>
    </citation>
    <scope>IDENTIFICATION</scope>
</reference>
<dbReference type="GO" id="GO:0071425">
    <property type="term" value="P:hematopoietic stem cell proliferation"/>
    <property type="evidence" value="ECO:0007669"/>
    <property type="project" value="Ensembl"/>
</dbReference>
<dbReference type="GO" id="GO:0070579">
    <property type="term" value="F:DNA 5-methylcytosine dioxygenase activity"/>
    <property type="evidence" value="ECO:0000318"/>
    <property type="project" value="GO_Central"/>
</dbReference>
<comment type="catalytic activity">
    <reaction evidence="9 11">
        <text>a 5-formyl-2'-deoxycytidine in DNA + 2-oxoglutarate + O2 = a 5-carboxyl-2'-deoxycytidine in DNA + succinate + CO2 + H(+)</text>
        <dbReference type="Rhea" id="RHEA:53832"/>
        <dbReference type="Rhea" id="RHEA-COMP:13656"/>
        <dbReference type="Rhea" id="RHEA-COMP:13657"/>
        <dbReference type="ChEBI" id="CHEBI:15378"/>
        <dbReference type="ChEBI" id="CHEBI:15379"/>
        <dbReference type="ChEBI" id="CHEBI:16526"/>
        <dbReference type="ChEBI" id="CHEBI:16810"/>
        <dbReference type="ChEBI" id="CHEBI:30031"/>
        <dbReference type="ChEBI" id="CHEBI:137731"/>
        <dbReference type="ChEBI" id="CHEBI:137732"/>
        <dbReference type="EC" id="1.14.11.80"/>
    </reaction>
</comment>
<dbReference type="GO" id="GO:0045944">
    <property type="term" value="P:positive regulation of transcription by RNA polymerase II"/>
    <property type="evidence" value="ECO:0000318"/>
    <property type="project" value="GO_Central"/>
</dbReference>
<dbReference type="PANTHER" id="PTHR23358">
    <property type="entry name" value="METHYLCYTOSINE DIOXYGENASE TET"/>
    <property type="match status" value="1"/>
</dbReference>
<comment type="function">
    <text evidence="11">Dioxygenase that catalyzes the conversion of the modified genomic base 5-methylcytosine (5mC) into 5-hydroxymethylcytosine (5hmC) and plays a key role in epigenetic chromatin reprogramming during embryonic development.</text>
</comment>
<feature type="domain" description="Methylcytosine dioxygenase TET1-3 oxygenase" evidence="13">
    <location>
        <begin position="1200"/>
        <end position="1809"/>
    </location>
</feature>
<feature type="region of interest" description="Disordered" evidence="12">
    <location>
        <begin position="656"/>
        <end position="696"/>
    </location>
</feature>
<feature type="compositionally biased region" description="Polar residues" evidence="12">
    <location>
        <begin position="1407"/>
        <end position="1425"/>
    </location>
</feature>
<evidence type="ECO:0000256" key="5">
    <source>
        <dbReference type="ARBA" id="ARBA00022833"/>
    </source>
</evidence>
<name>W5N4F3_LEPOC</name>
<dbReference type="PANTHER" id="PTHR23358:SF3">
    <property type="entry name" value="METHYLCYTOSINE DIOXYGENASE TET2"/>
    <property type="match status" value="1"/>
</dbReference>
<dbReference type="GO" id="GO:0060319">
    <property type="term" value="P:primitive erythrocyte differentiation"/>
    <property type="evidence" value="ECO:0007669"/>
    <property type="project" value="Ensembl"/>
</dbReference>
<dbReference type="FunCoup" id="W5N4F3">
    <property type="interactions" value="845"/>
</dbReference>
<feature type="compositionally biased region" description="Polar residues" evidence="12">
    <location>
        <begin position="1433"/>
        <end position="1463"/>
    </location>
</feature>
<feature type="compositionally biased region" description="Polar residues" evidence="12">
    <location>
        <begin position="229"/>
        <end position="238"/>
    </location>
</feature>
<evidence type="ECO:0000256" key="8">
    <source>
        <dbReference type="ARBA" id="ARBA00023004"/>
    </source>
</evidence>
<dbReference type="STRING" id="7918.ENSLOCP00000015512"/>
<dbReference type="GO" id="GO:0016055">
    <property type="term" value="P:Wnt signaling pathway"/>
    <property type="evidence" value="ECO:0007669"/>
    <property type="project" value="Ensembl"/>
</dbReference>
<comment type="cofactor">
    <cofactor evidence="11">
        <name>Fe(2+)</name>
        <dbReference type="ChEBI" id="CHEBI:29033"/>
    </cofactor>
    <text evidence="11">Binds 1 Fe(2+) ion per subunit.</text>
</comment>
<dbReference type="EC" id="1.14.11.80" evidence="11"/>
<keyword evidence="7 11" id="KW-0560">Oxidoreductase</keyword>
<dbReference type="GO" id="GO:0008270">
    <property type="term" value="F:zinc ion binding"/>
    <property type="evidence" value="ECO:0007669"/>
    <property type="project" value="UniProtKB-UniRule"/>
</dbReference>
<keyword evidence="8 11" id="KW-0408">Iron</keyword>
<keyword evidence="4 11" id="KW-0479">Metal-binding</keyword>
<dbReference type="SMART" id="SM01333">
    <property type="entry name" value="Tet_JBP"/>
    <property type="match status" value="1"/>
</dbReference>
<feature type="region of interest" description="Disordered" evidence="12">
    <location>
        <begin position="1368"/>
        <end position="1512"/>
    </location>
</feature>
<feature type="compositionally biased region" description="Low complexity" evidence="12">
    <location>
        <begin position="1464"/>
        <end position="1476"/>
    </location>
</feature>
<evidence type="ECO:0000259" key="13">
    <source>
        <dbReference type="SMART" id="SM01333"/>
    </source>
</evidence>
<feature type="compositionally biased region" description="Polar residues" evidence="12">
    <location>
        <begin position="804"/>
        <end position="822"/>
    </location>
</feature>
<dbReference type="OMA" id="CHCVEQL"/>
<feature type="region of interest" description="Disordered" evidence="12">
    <location>
        <begin position="229"/>
        <end position="263"/>
    </location>
</feature>
<keyword evidence="15" id="KW-1185">Reference proteome</keyword>
<feature type="compositionally biased region" description="Polar residues" evidence="12">
    <location>
        <begin position="714"/>
        <end position="759"/>
    </location>
</feature>
<organism evidence="14 15">
    <name type="scientific">Lepisosteus oculatus</name>
    <name type="common">Spotted gar</name>
    <dbReference type="NCBI Taxonomy" id="7918"/>
    <lineage>
        <taxon>Eukaryota</taxon>
        <taxon>Metazoa</taxon>
        <taxon>Chordata</taxon>
        <taxon>Craniata</taxon>
        <taxon>Vertebrata</taxon>
        <taxon>Euteleostomi</taxon>
        <taxon>Actinopterygii</taxon>
        <taxon>Neopterygii</taxon>
        <taxon>Holostei</taxon>
        <taxon>Semionotiformes</taxon>
        <taxon>Lepisosteidae</taxon>
        <taxon>Lepisosteus</taxon>
    </lineage>
</organism>
<dbReference type="GO" id="GO:0030099">
    <property type="term" value="P:myeloid cell differentiation"/>
    <property type="evidence" value="ECO:0000318"/>
    <property type="project" value="GO_Central"/>
</dbReference>
<dbReference type="InterPro" id="IPR046942">
    <property type="entry name" value="TET_oxygenase"/>
</dbReference>
<dbReference type="GO" id="GO:0005694">
    <property type="term" value="C:chromosome"/>
    <property type="evidence" value="ECO:0007669"/>
    <property type="project" value="UniProtKB-SubCell"/>
</dbReference>
<feature type="compositionally biased region" description="Polar residues" evidence="12">
    <location>
        <begin position="673"/>
        <end position="690"/>
    </location>
</feature>
<sequence length="1906" mass="214753">MEKERASHVADERLIFTQSSNVHQSENLITKLHNGNQLQEVPPQQTNGDSNWNHFKPNMGINQMKMYQENCSSPPVKQELLEQSQHIKNGGIKHAFSESSLLELCQSKKPRMDSEINGQGSQIAKNNVISSWSKNESAEMERKLGSFPEPLKPSECRDVPQCPDTQKELNLNKENCNYSNGDIFSLSRDKKVPISNGAMVTSSSMEDMPDYLLEQTLSQYNPAHVSITSQNNESQDNAIKSPAESNLEEQARNSPSHVSGLPISPQIPVSVQLDTISPEIHTKSIYSPRFGTDGYSGAFQGKHQKQPQQESYSLQDVPGKDEQHLQSQEGQVPSIVLPARPDGSLQDQIHVECFSDNVETSDTYVKSNKDFSQEPYLSRMEPKFPLEEGETDRLIHFNDKAMERTLKSKESETRQQELLFESQKHFDHPTAGGTSQSPAPELINIHHVSANSPQPQPSYKPQQDQKALRHLLAHQAPSSNLEHKRAFKEEAGEMLQQTNSYAETTWIDLNSSQPPQQGDLSRLWKDFNLRQQQQMSNQSQEKILDSDNMQGFQIQGFSHSSMQQQQKQLSDVYKPNVEQDQAQRTDTAEWQQMNSNTPPGVQQVEPQMQPNKLQHQSSQSSLSQQQVQHPFQPKMLQEGECNSTQEIKQKYLSNFLQQQQQQPPQDRTEEHQVLNTLQQHPSQDTSSIGTGQPKDSWKLEEFIRLEKGLKSSDCKSQPPQVQQQTATLSPSTNTPGFLDSSSPSAQPQQNDSSHFTYGKTNNTVMHRHCKFSNAMEIQQSQYCPNPAAPKQYVEQQRIREQSNHRNVSQLPPPSTQRQPQQGALNQHILGLMTAQMYPKTESQDSCAQAQQGQNQNHPGDLQKHAILRMHLLQKQEKQAYQQNLEDFRHLLQSIKKENHPMSEPPVPQTARDLTNSAVNNMIKQEYSQMDCDQSRQKSIIATMEHQLKQYHPSPLFERKSLVIKSPKQVKVETSGPVTILSTNADLGNGDIGAASLKKKDCTPTKKTEANLNSFIESPMKLLDTPIKNLLDTPFKTQYEFPSCHCVEQLCEKDEGPYYTHLGAAPNVAGIREIMEKRFGQTGKAIRIEKVVYTGKEGKSTQGCPIAKWVIRRSGVEEKLLVLVRERAGHSCSTATIVVLILIWEGISPTLADRLYSELSQTLKKHGALTNRRCALNEERTCACQGWDSETSGASFSFGCSWSMYYNGCKFARSKVPRKFKLLGDDPKEEERLEQNLQNLATLMAPAYKKMAPEAYGNQVEYEHRALDCRLGLKEGRPFSGVTACLDFCAHAHRDLHNMQSGSTLVCTLTKEDNREIGKIPEDEQLHVLPLYKISSTDEFGSEEAQREKMKTCAIQVLSSFRRQVRMLPEPAKTCRQKKMEARKAAANKPSNPETPNSKTERNLQARVKQSTFESNGQNMSMSGRISTPHLKITKNSLRSKSQSHIGSSHLGPQQNSLSSHQQKNNLNHHPNSLHPHSFQRFPNPTDQFPSTSQPANLYQESTTPTNPYPTSLRAADSYLNASTPMNSYPASLNPSNLHTAYQCNGSMPVDNCNPYFASDPKHIDLYRHQTPETMSKIGLSQLYSQQQYNPHQHYGLNYSPQYGDHNIQVNGYGNCNMRPNVHSMGPYPSFGPNAGTEAQFFEAISRPPSTRPNLDYAAVNKGNQYNRYPNPYLVQNSSVFSSVHDSFHMQHKTEVNLHGPNGIARVLPTLGNECPNLSQLGYGLTNGNFQGNLSEPEPGAQNPKESNEDVWSDSEHNFLDPDIGGVAVAPSHGSILIECAKRELHATTPLKHPDRNHPTRISLVFYQHKSMNEAKHGWALWEAKMAEKAREKEEESEKQGSDNGPIRSGSKKIKREHSEVLDQSEPPYKRFIQTLTQRTVSCTTNSIVNTSPYAFTKVTGPYNRYI</sequence>
<feature type="region of interest" description="Disordered" evidence="12">
    <location>
        <begin position="284"/>
        <end position="328"/>
    </location>
</feature>
<evidence type="ECO:0000256" key="3">
    <source>
        <dbReference type="ARBA" id="ARBA00022454"/>
    </source>
</evidence>
<keyword evidence="6 11" id="KW-0223">Dioxygenase</keyword>
<evidence type="ECO:0000256" key="1">
    <source>
        <dbReference type="ARBA" id="ARBA00004286"/>
    </source>
</evidence>
<comment type="cofactor">
    <cofactor evidence="11">
        <name>Zn(2+)</name>
        <dbReference type="ChEBI" id="CHEBI:29105"/>
    </cofactor>
    <text evidence="11">The zinc ions have a structural role.</text>
</comment>
<dbReference type="EMBL" id="AHAT01001859">
    <property type="status" value="NOT_ANNOTATED_CDS"/>
    <property type="molecule type" value="Genomic_DNA"/>
</dbReference>
<dbReference type="GO" id="GO:0002244">
    <property type="term" value="P:hematopoietic progenitor cell differentiation"/>
    <property type="evidence" value="ECO:0007669"/>
    <property type="project" value="Ensembl"/>
</dbReference>
<dbReference type="GO" id="GO:0098508">
    <property type="term" value="P:endothelial to hematopoietic transition"/>
    <property type="evidence" value="ECO:0007669"/>
    <property type="project" value="Ensembl"/>
</dbReference>
<dbReference type="GO" id="GO:0040029">
    <property type="term" value="P:epigenetic regulation of gene expression"/>
    <property type="evidence" value="ECO:0007669"/>
    <property type="project" value="InterPro"/>
</dbReference>
<evidence type="ECO:0000256" key="2">
    <source>
        <dbReference type="ARBA" id="ARBA00007502"/>
    </source>
</evidence>
<feature type="region of interest" description="Disordered" evidence="12">
    <location>
        <begin position="1829"/>
        <end position="1865"/>
    </location>
</feature>
<feature type="region of interest" description="Disordered" evidence="12">
    <location>
        <begin position="709"/>
        <end position="759"/>
    </location>
</feature>
<evidence type="ECO:0000313" key="14">
    <source>
        <dbReference type="Ensembl" id="ENSLOCP00000015512.1"/>
    </source>
</evidence>
<evidence type="ECO:0000256" key="12">
    <source>
        <dbReference type="SAM" id="MobiDB-lite"/>
    </source>
</evidence>
<dbReference type="GeneTree" id="ENSGT00940000160003"/>
<feature type="region of interest" description="Disordered" evidence="12">
    <location>
        <begin position="789"/>
        <end position="822"/>
    </location>
</feature>
<dbReference type="InParanoid" id="W5N4F3"/>
<dbReference type="Ensembl" id="ENSLOCT00000015541.1">
    <property type="protein sequence ID" value="ENSLOCP00000015512.1"/>
    <property type="gene ID" value="ENSLOCG00000012598.1"/>
</dbReference>
<dbReference type="GO" id="GO:0141166">
    <property type="term" value="P:chromosomal 5-methylcytosine DNA demethylation pathway"/>
    <property type="evidence" value="ECO:0007669"/>
    <property type="project" value="UniProtKB-UniRule"/>
</dbReference>
<dbReference type="eggNOG" id="ENOG502QURD">
    <property type="taxonomic scope" value="Eukaryota"/>
</dbReference>
<feature type="region of interest" description="Disordered" evidence="12">
    <location>
        <begin position="1727"/>
        <end position="1757"/>
    </location>
</feature>
<comment type="catalytic activity">
    <reaction evidence="10 11">
        <text>a 5-hydroxymethyl-2'-deoxycytidine in DNA + 2-oxoglutarate + O2 = a 5-formyl-2'-deoxycytidine in DNA + succinate + CO2 + H2O</text>
        <dbReference type="Rhea" id="RHEA:53828"/>
        <dbReference type="Rhea" id="RHEA-COMP:13315"/>
        <dbReference type="Rhea" id="RHEA-COMP:13656"/>
        <dbReference type="ChEBI" id="CHEBI:15377"/>
        <dbReference type="ChEBI" id="CHEBI:15379"/>
        <dbReference type="ChEBI" id="CHEBI:16526"/>
        <dbReference type="ChEBI" id="CHEBI:16810"/>
        <dbReference type="ChEBI" id="CHEBI:30031"/>
        <dbReference type="ChEBI" id="CHEBI:136731"/>
        <dbReference type="ChEBI" id="CHEBI:137731"/>
        <dbReference type="EC" id="1.14.11.80"/>
    </reaction>
</comment>
<evidence type="ECO:0000256" key="4">
    <source>
        <dbReference type="ARBA" id="ARBA00022723"/>
    </source>
</evidence>
<dbReference type="GO" id="GO:0035516">
    <property type="term" value="F:broad specificity oxidative DNA demethylase activity"/>
    <property type="evidence" value="ECO:0007669"/>
    <property type="project" value="Ensembl"/>
</dbReference>
<evidence type="ECO:0000313" key="15">
    <source>
        <dbReference type="Proteomes" id="UP000018468"/>
    </source>
</evidence>
<reference evidence="15" key="1">
    <citation type="submission" date="2011-12" db="EMBL/GenBank/DDBJ databases">
        <title>The Draft Genome of Lepisosteus oculatus.</title>
        <authorList>
            <consortium name="The Broad Institute Genome Assembly &amp; Analysis Group"/>
            <consortium name="Computational R&amp;D Group"/>
            <consortium name="and Sequencing Platform"/>
            <person name="Di Palma F."/>
            <person name="Alfoldi J."/>
            <person name="Johnson J."/>
            <person name="Berlin A."/>
            <person name="Gnerre S."/>
            <person name="Jaffe D."/>
            <person name="MacCallum I."/>
            <person name="Young S."/>
            <person name="Walker B.J."/>
            <person name="Lander E.S."/>
            <person name="Lindblad-Toh K."/>
        </authorList>
    </citation>
    <scope>NUCLEOTIDE SEQUENCE [LARGE SCALE GENOMIC DNA]</scope>
</reference>
<feature type="compositionally biased region" description="Polar residues" evidence="12">
    <location>
        <begin position="1388"/>
        <end position="1397"/>
    </location>
</feature>
<evidence type="ECO:0000256" key="9">
    <source>
        <dbReference type="ARBA" id="ARBA00047840"/>
    </source>
</evidence>
<evidence type="ECO:0000256" key="7">
    <source>
        <dbReference type="ARBA" id="ARBA00023002"/>
    </source>
</evidence>
<keyword evidence="3" id="KW-0158">Chromosome</keyword>
<dbReference type="Bgee" id="ENSLOCG00000012598">
    <property type="expression patterns" value="Expressed in muscle tissue and 12 other cell types or tissues"/>
</dbReference>
<keyword evidence="5 11" id="KW-0862">Zinc</keyword>
<dbReference type="Pfam" id="PF12851">
    <property type="entry name" value="Tet_JBP"/>
    <property type="match status" value="1"/>
</dbReference>
<evidence type="ECO:0000256" key="11">
    <source>
        <dbReference type="RuleBase" id="RU367064"/>
    </source>
</evidence>
<dbReference type="GO" id="GO:0005634">
    <property type="term" value="C:nucleus"/>
    <property type="evidence" value="ECO:0000318"/>
    <property type="project" value="GO_Central"/>
</dbReference>
<dbReference type="InterPro" id="IPR024779">
    <property type="entry name" value="2OGFeDO_JBP1/TET_oxygenase_dom"/>
</dbReference>
<feature type="compositionally biased region" description="Basic and acidic residues" evidence="12">
    <location>
        <begin position="1829"/>
        <end position="1840"/>
    </location>
</feature>
<dbReference type="InterPro" id="IPR040175">
    <property type="entry name" value="TET1/2/3"/>
</dbReference>
<protein>
    <recommendedName>
        <fullName evidence="11">Methylcytosine dioxygenase TET</fullName>
        <ecNumber evidence="11">1.14.11.80</ecNumber>
    </recommendedName>
</protein>
<feature type="region of interest" description="Disordered" evidence="12">
    <location>
        <begin position="839"/>
        <end position="859"/>
    </location>
</feature>
<feature type="compositionally biased region" description="Polar residues" evidence="12">
    <location>
        <begin position="588"/>
        <end position="612"/>
    </location>
</feature>
<feature type="compositionally biased region" description="Polar residues" evidence="12">
    <location>
        <begin position="1480"/>
        <end position="1509"/>
    </location>
</feature>
<dbReference type="HOGENOM" id="CLU_002537_0_0_1"/>
<feature type="compositionally biased region" description="Polar residues" evidence="12">
    <location>
        <begin position="843"/>
        <end position="857"/>
    </location>
</feature>
<feature type="region of interest" description="Disordered" evidence="12">
    <location>
        <begin position="558"/>
        <end position="630"/>
    </location>
</feature>
<feature type="compositionally biased region" description="Polar residues" evidence="12">
    <location>
        <begin position="558"/>
        <end position="569"/>
    </location>
</feature>
<comment type="subcellular location">
    <subcellularLocation>
        <location evidence="1">Chromosome</location>
    </subcellularLocation>
</comment>
<accession>W5N4F3</accession>
<evidence type="ECO:0000256" key="10">
    <source>
        <dbReference type="ARBA" id="ARBA00049431"/>
    </source>
</evidence>
<dbReference type="Proteomes" id="UP000018468">
    <property type="component" value="Linkage group LG4"/>
</dbReference>
<dbReference type="GO" id="GO:0007219">
    <property type="term" value="P:Notch signaling pathway"/>
    <property type="evidence" value="ECO:0007669"/>
    <property type="project" value="Ensembl"/>
</dbReference>
<reference evidence="14" key="3">
    <citation type="submission" date="2025-09" db="UniProtKB">
        <authorList>
            <consortium name="Ensembl"/>
        </authorList>
    </citation>
    <scope>IDENTIFICATION</scope>
</reference>